<dbReference type="NCBIfam" id="TIGR00401">
    <property type="entry name" value="msrA"/>
    <property type="match status" value="1"/>
</dbReference>
<evidence type="ECO:0000256" key="3">
    <source>
        <dbReference type="ARBA" id="ARBA00048782"/>
    </source>
</evidence>
<dbReference type="SUPFAM" id="SSF55068">
    <property type="entry name" value="Peptide methionine sulfoxide reductase"/>
    <property type="match status" value="1"/>
</dbReference>
<dbReference type="EMBL" id="BMZS01000010">
    <property type="protein sequence ID" value="GHD58099.1"/>
    <property type="molecule type" value="Genomic_DNA"/>
</dbReference>
<evidence type="ECO:0000313" key="7">
    <source>
        <dbReference type="Proteomes" id="UP000630353"/>
    </source>
</evidence>
<feature type="active site" evidence="4">
    <location>
        <position position="10"/>
    </location>
</feature>
<gene>
    <name evidence="4 6" type="primary">msrA</name>
    <name evidence="6" type="ORF">GCM10017083_40550</name>
</gene>
<dbReference type="PANTHER" id="PTHR43774:SF1">
    <property type="entry name" value="PEPTIDE METHIONINE SULFOXIDE REDUCTASE MSRA 2"/>
    <property type="match status" value="1"/>
</dbReference>
<reference evidence="6" key="2">
    <citation type="submission" date="2020-09" db="EMBL/GenBank/DDBJ databases">
        <authorList>
            <person name="Sun Q."/>
            <person name="Kim S."/>
        </authorList>
    </citation>
    <scope>NUCLEOTIDE SEQUENCE</scope>
    <source>
        <strain evidence="6">KCTC 42651</strain>
    </source>
</reference>
<comment type="similarity">
    <text evidence="4">Belongs to the MsrA Met sulfoxide reductase family.</text>
</comment>
<accession>A0A919CRJ3</accession>
<dbReference type="GO" id="GO:0008113">
    <property type="term" value="F:peptide-methionine (S)-S-oxide reductase activity"/>
    <property type="evidence" value="ECO:0007669"/>
    <property type="project" value="UniProtKB-UniRule"/>
</dbReference>
<evidence type="ECO:0000313" key="6">
    <source>
        <dbReference type="EMBL" id="GHD58099.1"/>
    </source>
</evidence>
<reference evidence="6" key="1">
    <citation type="journal article" date="2014" name="Int. J. Syst. Evol. Microbiol.">
        <title>Complete genome sequence of Corynebacterium casei LMG S-19264T (=DSM 44701T), isolated from a smear-ripened cheese.</title>
        <authorList>
            <consortium name="US DOE Joint Genome Institute (JGI-PGF)"/>
            <person name="Walter F."/>
            <person name="Albersmeier A."/>
            <person name="Kalinowski J."/>
            <person name="Ruckert C."/>
        </authorList>
    </citation>
    <scope>NUCLEOTIDE SEQUENCE</scope>
    <source>
        <strain evidence="6">KCTC 42651</strain>
    </source>
</reference>
<organism evidence="6 7">
    <name type="scientific">Thalassobaculum fulvum</name>
    <dbReference type="NCBI Taxonomy" id="1633335"/>
    <lineage>
        <taxon>Bacteria</taxon>
        <taxon>Pseudomonadati</taxon>
        <taxon>Pseudomonadota</taxon>
        <taxon>Alphaproteobacteria</taxon>
        <taxon>Rhodospirillales</taxon>
        <taxon>Thalassobaculaceae</taxon>
        <taxon>Thalassobaculum</taxon>
    </lineage>
</organism>
<dbReference type="AlphaFoldDB" id="A0A919CRJ3"/>
<evidence type="ECO:0000256" key="1">
    <source>
        <dbReference type="ARBA" id="ARBA00023002"/>
    </source>
</evidence>
<comment type="catalytic activity">
    <reaction evidence="3 4">
        <text>[thioredoxin]-disulfide + L-methionine + H2O = L-methionine (S)-S-oxide + [thioredoxin]-dithiol</text>
        <dbReference type="Rhea" id="RHEA:19993"/>
        <dbReference type="Rhea" id="RHEA-COMP:10698"/>
        <dbReference type="Rhea" id="RHEA-COMP:10700"/>
        <dbReference type="ChEBI" id="CHEBI:15377"/>
        <dbReference type="ChEBI" id="CHEBI:29950"/>
        <dbReference type="ChEBI" id="CHEBI:50058"/>
        <dbReference type="ChEBI" id="CHEBI:57844"/>
        <dbReference type="ChEBI" id="CHEBI:58772"/>
        <dbReference type="EC" id="1.8.4.11"/>
    </reaction>
</comment>
<dbReference type="HAMAP" id="MF_01401">
    <property type="entry name" value="MsrA"/>
    <property type="match status" value="1"/>
</dbReference>
<keyword evidence="7" id="KW-1185">Reference proteome</keyword>
<sequence>MAKAMFAAGCFWGVEEVFRKVAGVTDVAVGYSGGSVSDPSDEQVRSGRTGHAEVVLVEFDQRKVDYDELLEVFWECHDPTQVNRQGADVGSQYRSAIFTFDSSQDAVARESKHGHDASGQYARPIATEILPAGPFWRAAEHHQRYLAKRQAALAEPTTAG</sequence>
<protein>
    <recommendedName>
        <fullName evidence="4">Peptide methionine sulfoxide reductase MsrA</fullName>
        <shortName evidence="4">Protein-methionine-S-oxide reductase</shortName>
        <ecNumber evidence="4">1.8.4.11</ecNumber>
    </recommendedName>
    <alternativeName>
        <fullName evidence="4">Peptide-methionine (S)-S-oxide reductase</fullName>
        <shortName evidence="4">Peptide Met(O) reductase</shortName>
    </alternativeName>
</protein>
<comment type="caution">
    <text evidence="6">The sequence shown here is derived from an EMBL/GenBank/DDBJ whole genome shotgun (WGS) entry which is preliminary data.</text>
</comment>
<keyword evidence="1 4" id="KW-0560">Oxidoreductase</keyword>
<name>A0A919CRJ3_9PROT</name>
<dbReference type="RefSeq" id="WP_189993036.1">
    <property type="nucleotide sequence ID" value="NZ_BMZS01000010.1"/>
</dbReference>
<feature type="domain" description="Peptide methionine sulphoxide reductase MsrA" evidence="5">
    <location>
        <begin position="3"/>
        <end position="151"/>
    </location>
</feature>
<dbReference type="Proteomes" id="UP000630353">
    <property type="component" value="Unassembled WGS sequence"/>
</dbReference>
<dbReference type="Pfam" id="PF01625">
    <property type="entry name" value="PMSR"/>
    <property type="match status" value="1"/>
</dbReference>
<evidence type="ECO:0000256" key="4">
    <source>
        <dbReference type="HAMAP-Rule" id="MF_01401"/>
    </source>
</evidence>
<evidence type="ECO:0000259" key="5">
    <source>
        <dbReference type="Pfam" id="PF01625"/>
    </source>
</evidence>
<dbReference type="InterPro" id="IPR036509">
    <property type="entry name" value="Met_Sox_Rdtase_MsrA_sf"/>
</dbReference>
<evidence type="ECO:0000256" key="2">
    <source>
        <dbReference type="ARBA" id="ARBA00047806"/>
    </source>
</evidence>
<dbReference type="InterPro" id="IPR002569">
    <property type="entry name" value="Met_Sox_Rdtase_MsrA_dom"/>
</dbReference>
<comment type="catalytic activity">
    <reaction evidence="2 4">
        <text>L-methionyl-[protein] + [thioredoxin]-disulfide + H2O = L-methionyl-(S)-S-oxide-[protein] + [thioredoxin]-dithiol</text>
        <dbReference type="Rhea" id="RHEA:14217"/>
        <dbReference type="Rhea" id="RHEA-COMP:10698"/>
        <dbReference type="Rhea" id="RHEA-COMP:10700"/>
        <dbReference type="Rhea" id="RHEA-COMP:12313"/>
        <dbReference type="Rhea" id="RHEA-COMP:12315"/>
        <dbReference type="ChEBI" id="CHEBI:15377"/>
        <dbReference type="ChEBI" id="CHEBI:16044"/>
        <dbReference type="ChEBI" id="CHEBI:29950"/>
        <dbReference type="ChEBI" id="CHEBI:44120"/>
        <dbReference type="ChEBI" id="CHEBI:50058"/>
        <dbReference type="EC" id="1.8.4.11"/>
    </reaction>
</comment>
<dbReference type="Gene3D" id="3.30.1060.10">
    <property type="entry name" value="Peptide methionine sulphoxide reductase MsrA"/>
    <property type="match status" value="1"/>
</dbReference>
<comment type="function">
    <text evidence="4">Has an important function as a repair enzyme for proteins that have been inactivated by oxidation. Catalyzes the reversible oxidation-reduction of methionine sulfoxide in proteins to methionine.</text>
</comment>
<dbReference type="EC" id="1.8.4.11" evidence="4"/>
<dbReference type="PANTHER" id="PTHR43774">
    <property type="entry name" value="PEPTIDE METHIONINE SULFOXIDE REDUCTASE"/>
    <property type="match status" value="1"/>
</dbReference>
<proteinExistence type="inferred from homology"/>